<sequence>MTTNETVLDLGGSRRRGNAPKAGSVWESRMKLDQVKGGFKAFSPNQESSQDNIHNNNDNPQVQIDKKANEITRAKQSPPIGSTDRRKTWKSDKSNSIQIARQRSELRKNLDKEFKESGIKRNRSIPSRDENVKNAIQLRKVKSDSTELDKIEEKNDEINNSEPNRDLKGSNGDIDKSPEKGISRSGGELADGPKESDLGNNGDEKDKEIEVEIKSKPVIEEKKLLQNNERSVLSSTNVRKQPRFHPAPTKTKPIDLIMWKDVSKSAFIFGIGTFGIISSSYTKDLSISLISVMSYLGLVYLAAIFLFRSLFTRRAMDVDSENQDLVVGEEEAIWIVKLILPYLNEFLLKLRALFSGDPATTMKLAVLLFILARCGSSITIWKMAKLGQLFMLFVAFKYYQQSLMKDGLENEERGRNMEGHKLRRNSAAIETRKQKKAC</sequence>
<evidence type="ECO:0000259" key="8">
    <source>
        <dbReference type="PROSITE" id="PS50845"/>
    </source>
</evidence>
<gene>
    <name evidence="9" type="ORF">STAS_12133</name>
</gene>
<evidence type="ECO:0000256" key="3">
    <source>
        <dbReference type="ARBA" id="ARBA00022824"/>
    </source>
</evidence>
<dbReference type="PROSITE" id="PS50845">
    <property type="entry name" value="RETICULON"/>
    <property type="match status" value="1"/>
</dbReference>
<evidence type="ECO:0000313" key="9">
    <source>
        <dbReference type="EMBL" id="GER35830.1"/>
    </source>
</evidence>
<evidence type="ECO:0000256" key="6">
    <source>
        <dbReference type="RuleBase" id="RU363132"/>
    </source>
</evidence>
<evidence type="ECO:0000256" key="1">
    <source>
        <dbReference type="ARBA" id="ARBA00004477"/>
    </source>
</evidence>
<accession>A0A5A7PSN1</accession>
<dbReference type="OrthoDB" id="567788at2759"/>
<organism evidence="9 10">
    <name type="scientific">Striga asiatica</name>
    <name type="common">Asiatic witchweed</name>
    <name type="synonym">Buchnera asiatica</name>
    <dbReference type="NCBI Taxonomy" id="4170"/>
    <lineage>
        <taxon>Eukaryota</taxon>
        <taxon>Viridiplantae</taxon>
        <taxon>Streptophyta</taxon>
        <taxon>Embryophyta</taxon>
        <taxon>Tracheophyta</taxon>
        <taxon>Spermatophyta</taxon>
        <taxon>Magnoliopsida</taxon>
        <taxon>eudicotyledons</taxon>
        <taxon>Gunneridae</taxon>
        <taxon>Pentapetalae</taxon>
        <taxon>asterids</taxon>
        <taxon>lamiids</taxon>
        <taxon>Lamiales</taxon>
        <taxon>Orobanchaceae</taxon>
        <taxon>Buchnereae</taxon>
        <taxon>Striga</taxon>
    </lineage>
</organism>
<dbReference type="GO" id="GO:0005789">
    <property type="term" value="C:endoplasmic reticulum membrane"/>
    <property type="evidence" value="ECO:0007669"/>
    <property type="project" value="UniProtKB-SubCell"/>
</dbReference>
<feature type="region of interest" description="Disordered" evidence="7">
    <location>
        <begin position="1"/>
        <end position="112"/>
    </location>
</feature>
<comment type="caution">
    <text evidence="9">The sequence shown here is derived from an EMBL/GenBank/DDBJ whole genome shotgun (WGS) entry which is preliminary data.</text>
</comment>
<feature type="compositionally biased region" description="Polar residues" evidence="7">
    <location>
        <begin position="43"/>
        <end position="62"/>
    </location>
</feature>
<evidence type="ECO:0000256" key="5">
    <source>
        <dbReference type="ARBA" id="ARBA00023136"/>
    </source>
</evidence>
<comment type="subcellular location">
    <subcellularLocation>
        <location evidence="1 6">Endoplasmic reticulum membrane</location>
        <topology evidence="1 6">Multi-pass membrane protein</topology>
    </subcellularLocation>
</comment>
<proteinExistence type="predicted"/>
<feature type="compositionally biased region" description="Basic and acidic residues" evidence="7">
    <location>
        <begin position="146"/>
        <end position="182"/>
    </location>
</feature>
<feature type="region of interest" description="Disordered" evidence="7">
    <location>
        <begin position="146"/>
        <end position="212"/>
    </location>
</feature>
<feature type="domain" description="Reticulon" evidence="8">
    <location>
        <begin position="253"/>
        <end position="438"/>
    </location>
</feature>
<feature type="compositionally biased region" description="Basic and acidic residues" evidence="7">
    <location>
        <begin position="83"/>
        <end position="93"/>
    </location>
</feature>
<dbReference type="InterPro" id="IPR044647">
    <property type="entry name" value="RTNLB17/18/21"/>
</dbReference>
<keyword evidence="3 6" id="KW-0256">Endoplasmic reticulum</keyword>
<reference evidence="10" key="1">
    <citation type="journal article" date="2019" name="Curr. Biol.">
        <title>Genome Sequence of Striga asiatica Provides Insight into the Evolution of Plant Parasitism.</title>
        <authorList>
            <person name="Yoshida S."/>
            <person name="Kim S."/>
            <person name="Wafula E.K."/>
            <person name="Tanskanen J."/>
            <person name="Kim Y.M."/>
            <person name="Honaas L."/>
            <person name="Yang Z."/>
            <person name="Spallek T."/>
            <person name="Conn C.E."/>
            <person name="Ichihashi Y."/>
            <person name="Cheong K."/>
            <person name="Cui S."/>
            <person name="Der J.P."/>
            <person name="Gundlach H."/>
            <person name="Jiao Y."/>
            <person name="Hori C."/>
            <person name="Ishida J.K."/>
            <person name="Kasahara H."/>
            <person name="Kiba T."/>
            <person name="Kim M.S."/>
            <person name="Koo N."/>
            <person name="Laohavisit A."/>
            <person name="Lee Y.H."/>
            <person name="Lumba S."/>
            <person name="McCourt P."/>
            <person name="Mortimer J.C."/>
            <person name="Mutuku J.M."/>
            <person name="Nomura T."/>
            <person name="Sasaki-Sekimoto Y."/>
            <person name="Seto Y."/>
            <person name="Wang Y."/>
            <person name="Wakatake T."/>
            <person name="Sakakibara H."/>
            <person name="Demura T."/>
            <person name="Yamaguchi S."/>
            <person name="Yoneyama K."/>
            <person name="Manabe R.I."/>
            <person name="Nelson D.C."/>
            <person name="Schulman A.H."/>
            <person name="Timko M.P."/>
            <person name="dePamphilis C.W."/>
            <person name="Choi D."/>
            <person name="Shirasu K."/>
        </authorList>
    </citation>
    <scope>NUCLEOTIDE SEQUENCE [LARGE SCALE GENOMIC DNA]</scope>
    <source>
        <strain evidence="10">cv. UVA1</strain>
    </source>
</reference>
<keyword evidence="4 6" id="KW-1133">Transmembrane helix</keyword>
<dbReference type="PANTHER" id="PTHR46626">
    <property type="entry name" value="RETICULON-LIKE PROTEIN B17"/>
    <property type="match status" value="1"/>
</dbReference>
<keyword evidence="10" id="KW-1185">Reference proteome</keyword>
<dbReference type="Proteomes" id="UP000325081">
    <property type="component" value="Unassembled WGS sequence"/>
</dbReference>
<evidence type="ECO:0000256" key="4">
    <source>
        <dbReference type="ARBA" id="ARBA00022989"/>
    </source>
</evidence>
<keyword evidence="5 6" id="KW-0472">Membrane</keyword>
<evidence type="ECO:0000256" key="7">
    <source>
        <dbReference type="SAM" id="MobiDB-lite"/>
    </source>
</evidence>
<feature type="transmembrane region" description="Helical" evidence="6">
    <location>
        <begin position="287"/>
        <end position="307"/>
    </location>
</feature>
<feature type="compositionally biased region" description="Basic and acidic residues" evidence="7">
    <location>
        <begin position="64"/>
        <end position="73"/>
    </location>
</feature>
<name>A0A5A7PSN1_STRAF</name>
<dbReference type="InterPro" id="IPR003388">
    <property type="entry name" value="Reticulon"/>
</dbReference>
<feature type="compositionally biased region" description="Basic and acidic residues" evidence="7">
    <location>
        <begin position="102"/>
        <end position="112"/>
    </location>
</feature>
<feature type="compositionally biased region" description="Basic and acidic residues" evidence="7">
    <location>
        <begin position="191"/>
        <end position="212"/>
    </location>
</feature>
<protein>
    <recommendedName>
        <fullName evidence="6">Reticulon-like protein</fullName>
    </recommendedName>
</protein>
<dbReference type="EMBL" id="BKCP01005028">
    <property type="protein sequence ID" value="GER35830.1"/>
    <property type="molecule type" value="Genomic_DNA"/>
</dbReference>
<keyword evidence="2 6" id="KW-0812">Transmembrane</keyword>
<dbReference type="AlphaFoldDB" id="A0A5A7PSN1"/>
<evidence type="ECO:0000256" key="2">
    <source>
        <dbReference type="ARBA" id="ARBA00022692"/>
    </source>
</evidence>
<dbReference type="PANTHER" id="PTHR46626:SF1">
    <property type="entry name" value="RETICULON-LIKE PROTEIN B21"/>
    <property type="match status" value="1"/>
</dbReference>
<evidence type="ECO:0000313" key="10">
    <source>
        <dbReference type="Proteomes" id="UP000325081"/>
    </source>
</evidence>
<dbReference type="Pfam" id="PF02453">
    <property type="entry name" value="Reticulon"/>
    <property type="match status" value="1"/>
</dbReference>
<comment type="caution">
    <text evidence="6">Lacks conserved residue(s) required for the propagation of feature annotation.</text>
</comment>